<reference evidence="2 3" key="1">
    <citation type="submission" date="2024-01" db="EMBL/GenBank/DDBJ databases">
        <title>A telomere-to-telomere, gap-free genome of sweet tea (Lithocarpus litseifolius).</title>
        <authorList>
            <person name="Zhou J."/>
        </authorList>
    </citation>
    <scope>NUCLEOTIDE SEQUENCE [LARGE SCALE GENOMIC DNA]</scope>
    <source>
        <strain evidence="2">Zhou-2022a</strain>
        <tissue evidence="2">Leaf</tissue>
    </source>
</reference>
<dbReference type="GO" id="GO:0003676">
    <property type="term" value="F:nucleic acid binding"/>
    <property type="evidence" value="ECO:0007669"/>
    <property type="project" value="InterPro"/>
</dbReference>
<organism evidence="2 3">
    <name type="scientific">Lithocarpus litseifolius</name>
    <dbReference type="NCBI Taxonomy" id="425828"/>
    <lineage>
        <taxon>Eukaryota</taxon>
        <taxon>Viridiplantae</taxon>
        <taxon>Streptophyta</taxon>
        <taxon>Embryophyta</taxon>
        <taxon>Tracheophyta</taxon>
        <taxon>Spermatophyta</taxon>
        <taxon>Magnoliopsida</taxon>
        <taxon>eudicotyledons</taxon>
        <taxon>Gunneridae</taxon>
        <taxon>Pentapetalae</taxon>
        <taxon>rosids</taxon>
        <taxon>fabids</taxon>
        <taxon>Fagales</taxon>
        <taxon>Fagaceae</taxon>
        <taxon>Lithocarpus</taxon>
    </lineage>
</organism>
<dbReference type="GO" id="GO:0004523">
    <property type="term" value="F:RNA-DNA hybrid ribonuclease activity"/>
    <property type="evidence" value="ECO:0007669"/>
    <property type="project" value="InterPro"/>
</dbReference>
<dbReference type="InterPro" id="IPR052929">
    <property type="entry name" value="RNase_H-like_EbsB-rel"/>
</dbReference>
<gene>
    <name evidence="2" type="ORF">SO802_003428</name>
</gene>
<sequence length="291" mass="33574">MENLKKKRIIDDDTCHQCSSKVESCLYALWDCEGLRQVWDVDFNWINRHHASNGTFENLVEIVLEKPHLLELFAVIAWFLWLRQNKLRLKEEIIPLNRVVFEAKRFLSLHNPIRMTNPKLPRPTGVKWRPPDQCEYKTNFDGAMFHDIGEAGLGVVIRNHDGEVMAALSEKIPQPSSITLLELLAARKVAIFVHEVGLHNSILEGDSETVIKAIQKCDMFQYAFGHHFRDTLLYAKSLQNFSFSHTYRQSNCVADALAKKARYHSSLTVWMESVPPNISSLVIIDKPFLYQ</sequence>
<dbReference type="SUPFAM" id="SSF53098">
    <property type="entry name" value="Ribonuclease H-like"/>
    <property type="match status" value="1"/>
</dbReference>
<keyword evidence="3" id="KW-1185">Reference proteome</keyword>
<evidence type="ECO:0000259" key="1">
    <source>
        <dbReference type="Pfam" id="PF13456"/>
    </source>
</evidence>
<dbReference type="Proteomes" id="UP001459277">
    <property type="component" value="Unassembled WGS sequence"/>
</dbReference>
<dbReference type="EMBL" id="JAZDWU010000001">
    <property type="protein sequence ID" value="KAL0016359.1"/>
    <property type="molecule type" value="Genomic_DNA"/>
</dbReference>
<evidence type="ECO:0000313" key="2">
    <source>
        <dbReference type="EMBL" id="KAL0016359.1"/>
    </source>
</evidence>
<dbReference type="AlphaFoldDB" id="A0AAW2E3V8"/>
<dbReference type="InterPro" id="IPR002156">
    <property type="entry name" value="RNaseH_domain"/>
</dbReference>
<dbReference type="InterPro" id="IPR044730">
    <property type="entry name" value="RNase_H-like_dom_plant"/>
</dbReference>
<protein>
    <recommendedName>
        <fullName evidence="1">RNase H type-1 domain-containing protein</fullName>
    </recommendedName>
</protein>
<feature type="domain" description="RNase H type-1" evidence="1">
    <location>
        <begin position="139"/>
        <end position="261"/>
    </location>
</feature>
<name>A0AAW2E3V8_9ROSI</name>
<dbReference type="PANTHER" id="PTHR47074">
    <property type="entry name" value="BNAC02G40300D PROTEIN"/>
    <property type="match status" value="1"/>
</dbReference>
<comment type="caution">
    <text evidence="2">The sequence shown here is derived from an EMBL/GenBank/DDBJ whole genome shotgun (WGS) entry which is preliminary data.</text>
</comment>
<dbReference type="InterPro" id="IPR012337">
    <property type="entry name" value="RNaseH-like_sf"/>
</dbReference>
<proteinExistence type="predicted"/>
<dbReference type="CDD" id="cd06222">
    <property type="entry name" value="RNase_H_like"/>
    <property type="match status" value="1"/>
</dbReference>
<dbReference type="PANTHER" id="PTHR47074:SF48">
    <property type="entry name" value="POLYNUCLEOTIDYL TRANSFERASE, RIBONUCLEASE H-LIKE SUPERFAMILY PROTEIN"/>
    <property type="match status" value="1"/>
</dbReference>
<dbReference type="Gene3D" id="3.30.420.10">
    <property type="entry name" value="Ribonuclease H-like superfamily/Ribonuclease H"/>
    <property type="match status" value="1"/>
</dbReference>
<dbReference type="Pfam" id="PF13456">
    <property type="entry name" value="RVT_3"/>
    <property type="match status" value="1"/>
</dbReference>
<accession>A0AAW2E3V8</accession>
<dbReference type="InterPro" id="IPR036397">
    <property type="entry name" value="RNaseH_sf"/>
</dbReference>
<evidence type="ECO:0000313" key="3">
    <source>
        <dbReference type="Proteomes" id="UP001459277"/>
    </source>
</evidence>